<evidence type="ECO:0000313" key="3">
    <source>
        <dbReference type="Proteomes" id="UP000076798"/>
    </source>
</evidence>
<dbReference type="OrthoDB" id="2687876at2759"/>
<feature type="compositionally biased region" description="Basic and acidic residues" evidence="1">
    <location>
        <begin position="459"/>
        <end position="478"/>
    </location>
</feature>
<keyword evidence="3" id="KW-1185">Reference proteome</keyword>
<feature type="compositionally biased region" description="Low complexity" evidence="1">
    <location>
        <begin position="623"/>
        <end position="641"/>
    </location>
</feature>
<sequence length="912" mass="100009">MPVAVPKNVVAEKPLARQDFPHKVDLQRPLYLPHGKWAPYATSIIRSNDQGILLNRKFLTEVRIKTGTLPDGQKITYITKLFSPSAIPPIGLFGELYLYSNSSLLRPLQGDVVPFIMSLNNAPGGRLAFNMEPPHSNSWRESDRYMSEAEKRRVVEAYQKIHERGIMHGAVHPQHVLIGIPFFPMTAACKDGKVQIIQFQNAKLRHVPNIPGGLVPLQECTDDDIALEMRKVHFMLDFGDARQLEYRRAIAKSMRKASSARRAKLMMLAKSKDAEQAVDDTALVISVRDLEDLEEASAVLGRKFELDQGQVSVPPAQVTQISRDIDVMMPKKKLKKLATRRLKRKLENCDHAEHVSLAKVRVMSKVNPNIPNGDVPTIGRGTSPSKCSTSLEVGDPNPVKSNVMLQSREALNASSRRNGELKISRPRPEASVPESLDSTWPKSSPRLSSPSEWSVESLCGHDEDPSLRAEGRPKERDQSFASTNLPAFADDTGGPSSSSTPRDATALSPETPALPSNGFATTSEGFGLPSRSSQRSSRPAVNAESTPSVKSKRTPSIETGDDPFDDIAHVAARTSRDDNKSQSAPPRLPQLEHSPAGAGISTSNQVNPRRLPFPQGTWRPRALPRSTSTSLPSSSSKESGPSHLLAWLNAQSMRNNQSSASLAESPETIPPSWQGYAARAVPEYGSSSAPILPSLPMEEPMRDRLPHIRATRPLFKSQNVGPYLVAELSDIPSDLEPYFGHWMGKIGCQDIARGNLGTAYVLWLQALAREVISDSVASGSVMKAVVEMQAGRMDEQAEKDRGHRVDSAMSLIRQSTGPLRSLQDKEGDDEGSEVRLPAELQTRLLAVLNEYEGEQAKKGGTSLPTQLTPAPVTERFSSRKRKRTLEPVEEVSGLEDVKYSGDTATTKKSRCA</sequence>
<feature type="compositionally biased region" description="Low complexity" evidence="1">
    <location>
        <begin position="441"/>
        <end position="454"/>
    </location>
</feature>
<feature type="compositionally biased region" description="Polar residues" evidence="1">
    <location>
        <begin position="543"/>
        <end position="557"/>
    </location>
</feature>
<gene>
    <name evidence="2" type="ORF">SISSUDRAFT_1034137</name>
</gene>
<reference evidence="2 3" key="1">
    <citation type="journal article" date="2016" name="Mol. Biol. Evol.">
        <title>Comparative Genomics of Early-Diverging Mushroom-Forming Fungi Provides Insights into the Origins of Lignocellulose Decay Capabilities.</title>
        <authorList>
            <person name="Nagy L.G."/>
            <person name="Riley R."/>
            <person name="Tritt A."/>
            <person name="Adam C."/>
            <person name="Daum C."/>
            <person name="Floudas D."/>
            <person name="Sun H."/>
            <person name="Yadav J.S."/>
            <person name="Pangilinan J."/>
            <person name="Larsson K.H."/>
            <person name="Matsuura K."/>
            <person name="Barry K."/>
            <person name="Labutti K."/>
            <person name="Kuo R."/>
            <person name="Ohm R.A."/>
            <person name="Bhattacharya S.S."/>
            <person name="Shirouzu T."/>
            <person name="Yoshinaga Y."/>
            <person name="Martin F.M."/>
            <person name="Grigoriev I.V."/>
            <person name="Hibbett D.S."/>
        </authorList>
    </citation>
    <scope>NUCLEOTIDE SEQUENCE [LARGE SCALE GENOMIC DNA]</scope>
    <source>
        <strain evidence="2 3">HHB10207 ss-3</strain>
    </source>
</reference>
<dbReference type="AlphaFoldDB" id="A0A166CG68"/>
<organism evidence="2 3">
    <name type="scientific">Sistotremastrum suecicum HHB10207 ss-3</name>
    <dbReference type="NCBI Taxonomy" id="1314776"/>
    <lineage>
        <taxon>Eukaryota</taxon>
        <taxon>Fungi</taxon>
        <taxon>Dikarya</taxon>
        <taxon>Basidiomycota</taxon>
        <taxon>Agaricomycotina</taxon>
        <taxon>Agaricomycetes</taxon>
        <taxon>Sistotremastrales</taxon>
        <taxon>Sistotremastraceae</taxon>
        <taxon>Sistotremastrum</taxon>
    </lineage>
</organism>
<proteinExistence type="predicted"/>
<feature type="region of interest" description="Disordered" evidence="1">
    <location>
        <begin position="813"/>
        <end position="834"/>
    </location>
</feature>
<feature type="compositionally biased region" description="Polar residues" evidence="1">
    <location>
        <begin position="380"/>
        <end position="391"/>
    </location>
</feature>
<feature type="compositionally biased region" description="Basic and acidic residues" evidence="1">
    <location>
        <begin position="417"/>
        <end position="428"/>
    </location>
</feature>
<feature type="region of interest" description="Disordered" evidence="1">
    <location>
        <begin position="368"/>
        <end position="641"/>
    </location>
</feature>
<evidence type="ECO:0000256" key="1">
    <source>
        <dbReference type="SAM" id="MobiDB-lite"/>
    </source>
</evidence>
<evidence type="ECO:0000313" key="2">
    <source>
        <dbReference type="EMBL" id="KZT37423.1"/>
    </source>
</evidence>
<accession>A0A166CG68</accession>
<name>A0A166CG68_9AGAM</name>
<feature type="region of interest" description="Disordered" evidence="1">
    <location>
        <begin position="855"/>
        <end position="912"/>
    </location>
</feature>
<dbReference type="STRING" id="1314776.A0A166CG68"/>
<protein>
    <submittedName>
        <fullName evidence="2">Uncharacterized protein</fullName>
    </submittedName>
</protein>
<dbReference type="EMBL" id="KV428084">
    <property type="protein sequence ID" value="KZT37423.1"/>
    <property type="molecule type" value="Genomic_DNA"/>
</dbReference>
<dbReference type="Proteomes" id="UP000076798">
    <property type="component" value="Unassembled WGS sequence"/>
</dbReference>